<dbReference type="InterPro" id="IPR036388">
    <property type="entry name" value="WH-like_DNA-bd_sf"/>
</dbReference>
<accession>A0AAE1IW02</accession>
<feature type="domain" description="HTH La-type RNA-binding" evidence="4">
    <location>
        <begin position="167"/>
        <end position="240"/>
    </location>
</feature>
<proteinExistence type="predicted"/>
<keyword evidence="6" id="KW-1185">Reference proteome</keyword>
<dbReference type="InterPro" id="IPR036390">
    <property type="entry name" value="WH_DNA-bd_sf"/>
</dbReference>
<dbReference type="AlphaFoldDB" id="A0AAE1IW02"/>
<dbReference type="InterPro" id="IPR006630">
    <property type="entry name" value="La_HTH"/>
</dbReference>
<name>A0AAE1IW02_9FABA</name>
<evidence type="ECO:0000259" key="4">
    <source>
        <dbReference type="PROSITE" id="PS50961"/>
    </source>
</evidence>
<dbReference type="GO" id="GO:0005737">
    <property type="term" value="C:cytoplasm"/>
    <property type="evidence" value="ECO:0007669"/>
    <property type="project" value="UniProtKB-ARBA"/>
</dbReference>
<comment type="caution">
    <text evidence="5">The sequence shown here is derived from an EMBL/GenBank/DDBJ whole genome shotgun (WGS) entry which is preliminary data.</text>
</comment>
<dbReference type="Gene3D" id="1.10.10.10">
    <property type="entry name" value="Winged helix-like DNA-binding domain superfamily/Winged helix DNA-binding domain"/>
    <property type="match status" value="1"/>
</dbReference>
<dbReference type="Pfam" id="PF05383">
    <property type="entry name" value="La"/>
    <property type="match status" value="1"/>
</dbReference>
<feature type="compositionally biased region" description="Polar residues" evidence="3">
    <location>
        <begin position="91"/>
        <end position="106"/>
    </location>
</feature>
<reference evidence="5" key="1">
    <citation type="submission" date="2023-10" db="EMBL/GenBank/DDBJ databases">
        <title>Chromosome-level genome of the transformable northern wattle, Acacia crassicarpa.</title>
        <authorList>
            <person name="Massaro I."/>
            <person name="Sinha N.R."/>
            <person name="Poethig S."/>
            <person name="Leichty A.R."/>
        </authorList>
    </citation>
    <scope>NUCLEOTIDE SEQUENCE</scope>
    <source>
        <strain evidence="5">Acra3RX</strain>
        <tissue evidence="5">Leaf</tissue>
    </source>
</reference>
<evidence type="ECO:0000313" key="6">
    <source>
        <dbReference type="Proteomes" id="UP001293593"/>
    </source>
</evidence>
<dbReference type="PROSITE" id="PS50961">
    <property type="entry name" value="HTH_LA"/>
    <property type="match status" value="1"/>
</dbReference>
<evidence type="ECO:0000256" key="2">
    <source>
        <dbReference type="PROSITE-ProRule" id="PRU00332"/>
    </source>
</evidence>
<dbReference type="PANTHER" id="PTHR22792:SF132">
    <property type="entry name" value="LA-RELATED PROTEIN 1"/>
    <property type="match status" value="1"/>
</dbReference>
<keyword evidence="1 2" id="KW-0694">RNA-binding</keyword>
<feature type="region of interest" description="Disordered" evidence="3">
    <location>
        <begin position="39"/>
        <end position="120"/>
    </location>
</feature>
<dbReference type="SMART" id="SM00715">
    <property type="entry name" value="LA"/>
    <property type="match status" value="1"/>
</dbReference>
<evidence type="ECO:0000256" key="1">
    <source>
        <dbReference type="ARBA" id="ARBA00022884"/>
    </source>
</evidence>
<evidence type="ECO:0000256" key="3">
    <source>
        <dbReference type="SAM" id="MobiDB-lite"/>
    </source>
</evidence>
<dbReference type="PANTHER" id="PTHR22792">
    <property type="entry name" value="LUPUS LA PROTEIN-RELATED"/>
    <property type="match status" value="1"/>
</dbReference>
<dbReference type="SUPFAM" id="SSF46785">
    <property type="entry name" value="Winged helix' DNA-binding domain"/>
    <property type="match status" value="1"/>
</dbReference>
<dbReference type="Proteomes" id="UP001293593">
    <property type="component" value="Unassembled WGS sequence"/>
</dbReference>
<dbReference type="InterPro" id="IPR045180">
    <property type="entry name" value="La_dom_prot"/>
</dbReference>
<sequence>MSPKPFIRPFPAMQRLDMYAKMFSDACAMLHNPHTNAHQDPCRLPMNEGIVESQPSSSSDGGVTDNAETENGVSTYQDHKDLDVYVETVKDQSASYDGSTESNNLSSKHDPQETSVESGPRVYRWKPEDWLSHPSSYCKYMETYLYMPLEDDFATIPSSPRPSSREVNGVAPDLLELVEQIEYYFSFDNLIHDVKFRDHMNYHGGWVALPFVASLPEVRELTLNVKVIEEVIKTLSFDRN</sequence>
<protein>
    <recommendedName>
        <fullName evidence="4">HTH La-type RNA-binding domain-containing protein</fullName>
    </recommendedName>
</protein>
<dbReference type="EMBL" id="JAWXYG010000011">
    <property type="protein sequence ID" value="KAK4258750.1"/>
    <property type="molecule type" value="Genomic_DNA"/>
</dbReference>
<organism evidence="5 6">
    <name type="scientific">Acacia crassicarpa</name>
    <name type="common">northern wattle</name>
    <dbReference type="NCBI Taxonomy" id="499986"/>
    <lineage>
        <taxon>Eukaryota</taxon>
        <taxon>Viridiplantae</taxon>
        <taxon>Streptophyta</taxon>
        <taxon>Embryophyta</taxon>
        <taxon>Tracheophyta</taxon>
        <taxon>Spermatophyta</taxon>
        <taxon>Magnoliopsida</taxon>
        <taxon>eudicotyledons</taxon>
        <taxon>Gunneridae</taxon>
        <taxon>Pentapetalae</taxon>
        <taxon>rosids</taxon>
        <taxon>fabids</taxon>
        <taxon>Fabales</taxon>
        <taxon>Fabaceae</taxon>
        <taxon>Caesalpinioideae</taxon>
        <taxon>mimosoid clade</taxon>
        <taxon>Acacieae</taxon>
        <taxon>Acacia</taxon>
    </lineage>
</organism>
<dbReference type="GO" id="GO:0003723">
    <property type="term" value="F:RNA binding"/>
    <property type="evidence" value="ECO:0007669"/>
    <property type="project" value="UniProtKB-UniRule"/>
</dbReference>
<gene>
    <name evidence="5" type="ORF">QN277_005163</name>
</gene>
<evidence type="ECO:0000313" key="5">
    <source>
        <dbReference type="EMBL" id="KAK4258750.1"/>
    </source>
</evidence>